<accession>A0ABS7EE84</accession>
<comment type="caution">
    <text evidence="1">The sequence shown here is derived from an EMBL/GenBank/DDBJ whole genome shotgun (WGS) entry which is preliminary data.</text>
</comment>
<organism evidence="1 2">
    <name type="scientific">Neiella holothuriorum</name>
    <dbReference type="NCBI Taxonomy" id="2870530"/>
    <lineage>
        <taxon>Bacteria</taxon>
        <taxon>Pseudomonadati</taxon>
        <taxon>Pseudomonadota</taxon>
        <taxon>Gammaproteobacteria</taxon>
        <taxon>Alteromonadales</taxon>
        <taxon>Echinimonadaceae</taxon>
        <taxon>Neiella</taxon>
    </lineage>
</organism>
<protein>
    <recommendedName>
        <fullName evidence="3">Lipoprotein</fullName>
    </recommendedName>
</protein>
<gene>
    <name evidence="1" type="ORF">K0504_06360</name>
</gene>
<reference evidence="1" key="1">
    <citation type="submission" date="2021-07" db="EMBL/GenBank/DDBJ databases">
        <title>Neiella marina sp. nov., isolated from the intestinal content of sea cucumber Apostichopus japonicus.</title>
        <authorList>
            <person name="Bai X."/>
        </authorList>
    </citation>
    <scope>NUCLEOTIDE SEQUENCE</scope>
    <source>
        <strain evidence="1">126</strain>
    </source>
</reference>
<proteinExistence type="predicted"/>
<dbReference type="EMBL" id="JAHZSS010000005">
    <property type="protein sequence ID" value="MBW8190656.1"/>
    <property type="molecule type" value="Genomic_DNA"/>
</dbReference>
<dbReference type="PROSITE" id="PS51257">
    <property type="entry name" value="PROKAR_LIPOPROTEIN"/>
    <property type="match status" value="1"/>
</dbReference>
<dbReference type="RefSeq" id="WP_220103342.1">
    <property type="nucleotide sequence ID" value="NZ_JAHZSS010000005.1"/>
</dbReference>
<keyword evidence="2" id="KW-1185">Reference proteome</keyword>
<evidence type="ECO:0008006" key="3">
    <source>
        <dbReference type="Google" id="ProtNLM"/>
    </source>
</evidence>
<name>A0ABS7EE84_9GAMM</name>
<evidence type="ECO:0000313" key="2">
    <source>
        <dbReference type="Proteomes" id="UP001166251"/>
    </source>
</evidence>
<dbReference type="Proteomes" id="UP001166251">
    <property type="component" value="Unassembled WGS sequence"/>
</dbReference>
<evidence type="ECO:0000313" key="1">
    <source>
        <dbReference type="EMBL" id="MBW8190656.1"/>
    </source>
</evidence>
<sequence length="250" mass="28270">MNRTPTYLLGMLMFGCASTVPDNYANHSEMIKAEFQEPLWIPYTTDSLNIISRPKARAPYEALVAYCAKDSGVLKQVAKDGNVSLRHDEMLLISGQFHCQAENKPVLWAVMIDAMKDYGGLSPTHGYTLTVREANNKEVLEGLISSKPRKQREQEIQQFRDAVRANSYATFSRLSDAPKSIGDEICSWNNLYGFVDDVSNHRIRILVKGKARVNTPGFFFRPAPGSYYSDDKEEHIWDDAKNWAACDYSV</sequence>